<comment type="caution">
    <text evidence="1">The sequence shown here is derived from an EMBL/GenBank/DDBJ whole genome shotgun (WGS) entry which is preliminary data.</text>
</comment>
<dbReference type="Proteomes" id="UP001055072">
    <property type="component" value="Unassembled WGS sequence"/>
</dbReference>
<dbReference type="EMBL" id="MU274933">
    <property type="protein sequence ID" value="KAI0085246.1"/>
    <property type="molecule type" value="Genomic_DNA"/>
</dbReference>
<keyword evidence="2" id="KW-1185">Reference proteome</keyword>
<sequence length="652" mass="70806">MSPQTAPYGTWPSPVSASAIALIRASVDEVIVDPVTSSVYHIEGRPSEGGRNVLVNTEAGIDVVGQGWNVRTGVQEYGGAAAIVYDGKAIFSNIVDGRAYIVAPGGEPKPITPESKVWRYACFCVYPTNPRFVVAVLEDHTHPAPSDVTTRLSVIDTETQTVYTLASGADFYAKPSFSPDGAYLAWQQWSHPDMPWDGAQVAVTKVSFSGNDLKIGEVSIVAGKHQEVSAGYPMWASSSLLLFTCDASGYANPWSYNLETQKAGPVLQTPVAEDFDSTMWILGWSFGAPLDKEGKTALYTAFRNGRSVLYVVTTTSNTLEEIECPFVTVQYIRPVAGDAVVFLGAKTDESDSIILCTLKDYSKPHFTVLGKKDASEPSFGKSLFSQPQPLTLTVPGTKEPFYVAYYPPTNPGYVGPPGEKPPCVVSVHGGPTSYAPQSLQLTVQFFTTRGFAWVDVNYSGSSGYGREYTSRLSGKWGVADTRDCALTATLLSSPPYNLVDAKRTAIRGRSSGGYDVLETLCLYPDAFAAGASLFGISDLKKLDEFTHKFESRYCEKLIGGTYESVPELYRERSPIYNAHNIKAPLLILQGSEDAVVPPEQAEGMVKTIKEKGGQVEYVVFEGEGHGWRKAETIQKALETELAFYEKAFGLCK</sequence>
<evidence type="ECO:0000313" key="2">
    <source>
        <dbReference type="Proteomes" id="UP001055072"/>
    </source>
</evidence>
<protein>
    <submittedName>
        <fullName evidence="1">Alpha/beta-hydrolase</fullName>
    </submittedName>
</protein>
<proteinExistence type="predicted"/>
<organism evidence="1 2">
    <name type="scientific">Irpex rosettiformis</name>
    <dbReference type="NCBI Taxonomy" id="378272"/>
    <lineage>
        <taxon>Eukaryota</taxon>
        <taxon>Fungi</taxon>
        <taxon>Dikarya</taxon>
        <taxon>Basidiomycota</taxon>
        <taxon>Agaricomycotina</taxon>
        <taxon>Agaricomycetes</taxon>
        <taxon>Polyporales</taxon>
        <taxon>Irpicaceae</taxon>
        <taxon>Irpex</taxon>
    </lineage>
</organism>
<evidence type="ECO:0000313" key="1">
    <source>
        <dbReference type="EMBL" id="KAI0085246.1"/>
    </source>
</evidence>
<gene>
    <name evidence="1" type="ORF">BDY19DRAFT_454858</name>
</gene>
<accession>A0ACB8TTE9</accession>
<name>A0ACB8TTE9_9APHY</name>
<reference evidence="1" key="1">
    <citation type="journal article" date="2021" name="Environ. Microbiol.">
        <title>Gene family expansions and transcriptome signatures uncover fungal adaptations to wood decay.</title>
        <authorList>
            <person name="Hage H."/>
            <person name="Miyauchi S."/>
            <person name="Viragh M."/>
            <person name="Drula E."/>
            <person name="Min B."/>
            <person name="Chaduli D."/>
            <person name="Navarro D."/>
            <person name="Favel A."/>
            <person name="Norest M."/>
            <person name="Lesage-Meessen L."/>
            <person name="Balint B."/>
            <person name="Merenyi Z."/>
            <person name="de Eugenio L."/>
            <person name="Morin E."/>
            <person name="Martinez A.T."/>
            <person name="Baldrian P."/>
            <person name="Stursova M."/>
            <person name="Martinez M.J."/>
            <person name="Novotny C."/>
            <person name="Magnuson J.K."/>
            <person name="Spatafora J.W."/>
            <person name="Maurice S."/>
            <person name="Pangilinan J."/>
            <person name="Andreopoulos W."/>
            <person name="LaButti K."/>
            <person name="Hundley H."/>
            <person name="Na H."/>
            <person name="Kuo A."/>
            <person name="Barry K."/>
            <person name="Lipzen A."/>
            <person name="Henrissat B."/>
            <person name="Riley R."/>
            <person name="Ahrendt S."/>
            <person name="Nagy L.G."/>
            <person name="Grigoriev I.V."/>
            <person name="Martin F."/>
            <person name="Rosso M.N."/>
        </authorList>
    </citation>
    <scope>NUCLEOTIDE SEQUENCE</scope>
    <source>
        <strain evidence="1">CBS 384.51</strain>
    </source>
</reference>